<dbReference type="Proteomes" id="UP000583944">
    <property type="component" value="Unassembled WGS sequence"/>
</dbReference>
<feature type="region of interest" description="Disordered" evidence="1">
    <location>
        <begin position="118"/>
        <end position="416"/>
    </location>
</feature>
<reference evidence="2 3" key="1">
    <citation type="journal article" date="2019" name="Genome Biol. Evol.">
        <title>Nanopore Sequencing Significantly Improves Genome Assembly of the Protozoan Parasite Trypanosoma cruzi.</title>
        <authorList>
            <person name="Diaz-Viraque F."/>
            <person name="Pita S."/>
            <person name="Greif G."/>
            <person name="de Souza R.C.M."/>
            <person name="Iraola G."/>
            <person name="Robello C."/>
        </authorList>
    </citation>
    <scope>NUCLEOTIDE SEQUENCE [LARGE SCALE GENOMIC DNA]</scope>
    <source>
        <strain evidence="2 3">Berenice</strain>
    </source>
</reference>
<gene>
    <name evidence="2" type="ORF">ECC02_010694</name>
</gene>
<name>A0A7J6XPW9_TRYCR</name>
<feature type="compositionally biased region" description="Polar residues" evidence="1">
    <location>
        <begin position="220"/>
        <end position="229"/>
    </location>
</feature>
<dbReference type="VEuPathDB" id="TriTrypDB:BCY84_05798"/>
<sequence>MLFCAEGYTQVTGVMAMMMTGRVLLVCALCVLWCGIDGVAETEEPGIGVVPGVDEYLVVEWRTRLWRECAEEAGRRTGGRANASAVEECVREGMEGLRAVVDGRRRWRREQFEVVAAEDEEKVNTHESSPQTQTGSVAQLPDQQSLEQSPNSVPGSAVITTGKEKPKSSAQPPGTPGEGSEGLTKKERVDEVKKEESEEEEDEEDEVTVIDEDAEDHAGSGTSDGSQEQEQQKAGTGQGASGGNGKENGHVVAGSQLTGGSSASPPVLSVDVDGHKSLELTHGDVGGKDQTGETTVQEPPAVKVAENKTAELISTENAAETTKQKTEGKAEAAAKEEAAADEKLKEETPTAPEKNKKEEQKDTEVQNVQNKREEKETDGAEPTAKKEADADEKTAAFKNISMNNMTKSGDSDGGTAVSHTTSPFLLLLLVACAAAAAVVAA</sequence>
<feature type="compositionally biased region" description="Basic and acidic residues" evidence="1">
    <location>
        <begin position="272"/>
        <end position="291"/>
    </location>
</feature>
<feature type="compositionally biased region" description="Basic and acidic residues" evidence="1">
    <location>
        <begin position="183"/>
        <end position="196"/>
    </location>
</feature>
<feature type="compositionally biased region" description="Gly residues" evidence="1">
    <location>
        <begin position="236"/>
        <end position="246"/>
    </location>
</feature>
<feature type="compositionally biased region" description="Basic and acidic residues" evidence="1">
    <location>
        <begin position="322"/>
        <end position="395"/>
    </location>
</feature>
<dbReference type="EMBL" id="JABDHM010000196">
    <property type="protein sequence ID" value="KAF5216532.1"/>
    <property type="molecule type" value="Genomic_DNA"/>
</dbReference>
<protein>
    <submittedName>
        <fullName evidence="2">Mucin-associated surface protein (MASP)</fullName>
    </submittedName>
</protein>
<dbReference type="AlphaFoldDB" id="A0A7J6XPW9"/>
<comment type="caution">
    <text evidence="2">The sequence shown here is derived from an EMBL/GenBank/DDBJ whole genome shotgun (WGS) entry which is preliminary data.</text>
</comment>
<accession>A0A7J6XPW9</accession>
<dbReference type="VEuPathDB" id="TriTrypDB:ECC02_010694"/>
<feature type="compositionally biased region" description="Polar residues" evidence="1">
    <location>
        <begin position="255"/>
        <end position="264"/>
    </location>
</feature>
<evidence type="ECO:0000313" key="3">
    <source>
        <dbReference type="Proteomes" id="UP000583944"/>
    </source>
</evidence>
<evidence type="ECO:0000256" key="1">
    <source>
        <dbReference type="SAM" id="MobiDB-lite"/>
    </source>
</evidence>
<evidence type="ECO:0000313" key="2">
    <source>
        <dbReference type="EMBL" id="KAF5216532.1"/>
    </source>
</evidence>
<proteinExistence type="predicted"/>
<organism evidence="2 3">
    <name type="scientific">Trypanosoma cruzi</name>
    <dbReference type="NCBI Taxonomy" id="5693"/>
    <lineage>
        <taxon>Eukaryota</taxon>
        <taxon>Discoba</taxon>
        <taxon>Euglenozoa</taxon>
        <taxon>Kinetoplastea</taxon>
        <taxon>Metakinetoplastina</taxon>
        <taxon>Trypanosomatida</taxon>
        <taxon>Trypanosomatidae</taxon>
        <taxon>Trypanosoma</taxon>
        <taxon>Schizotrypanum</taxon>
    </lineage>
</organism>
<feature type="compositionally biased region" description="Polar residues" evidence="1">
    <location>
        <begin position="126"/>
        <end position="154"/>
    </location>
</feature>
<feature type="compositionally biased region" description="Acidic residues" evidence="1">
    <location>
        <begin position="197"/>
        <end position="215"/>
    </location>
</feature>